<gene>
    <name evidence="1" type="ORF">ARTHRO_60775</name>
</gene>
<sequence length="38" mass="4060">MGGERVKSLGKETGFLAKSLFLNKNLTKKPGFSVMGMG</sequence>
<protein>
    <submittedName>
        <fullName evidence="1">Uncharacterized protein</fullName>
    </submittedName>
</protein>
<evidence type="ECO:0000313" key="2">
    <source>
        <dbReference type="Proteomes" id="UP000032946"/>
    </source>
</evidence>
<evidence type="ECO:0000313" key="1">
    <source>
        <dbReference type="EMBL" id="CDM98174.1"/>
    </source>
</evidence>
<dbReference type="EMBL" id="FO818640">
    <property type="protein sequence ID" value="CDM98174.1"/>
    <property type="molecule type" value="Genomic_DNA"/>
</dbReference>
<proteinExistence type="predicted"/>
<name>A0A9P1KKN8_9CYAN</name>
<reference evidence="1 2" key="1">
    <citation type="submission" date="2014-02" db="EMBL/GenBank/DDBJ databases">
        <authorList>
            <person name="Genoscope - CEA"/>
        </authorList>
    </citation>
    <scope>NUCLEOTIDE SEQUENCE [LARGE SCALE GENOMIC DNA]</scope>
    <source>
        <strain evidence="1 2">PCC 8005</strain>
    </source>
</reference>
<dbReference type="Proteomes" id="UP000032946">
    <property type="component" value="Chromosome"/>
</dbReference>
<dbReference type="AlphaFoldDB" id="A0A9P1KKN8"/>
<keyword evidence="2" id="KW-1185">Reference proteome</keyword>
<accession>A0A9P1KKN8</accession>
<organism evidence="1 2">
    <name type="scientific">Limnospira indica PCC 8005</name>
    <dbReference type="NCBI Taxonomy" id="376219"/>
    <lineage>
        <taxon>Bacteria</taxon>
        <taxon>Bacillati</taxon>
        <taxon>Cyanobacteriota</taxon>
        <taxon>Cyanophyceae</taxon>
        <taxon>Oscillatoriophycideae</taxon>
        <taxon>Oscillatoriales</taxon>
        <taxon>Sirenicapillariaceae</taxon>
        <taxon>Limnospira</taxon>
    </lineage>
</organism>